<organism evidence="2 3">
    <name type="scientific">Kinneretia aquatilis</name>
    <dbReference type="NCBI Taxonomy" id="2070761"/>
    <lineage>
        <taxon>Bacteria</taxon>
        <taxon>Pseudomonadati</taxon>
        <taxon>Pseudomonadota</taxon>
        <taxon>Betaproteobacteria</taxon>
        <taxon>Burkholderiales</taxon>
        <taxon>Sphaerotilaceae</taxon>
        <taxon>Roseateles</taxon>
    </lineage>
</organism>
<evidence type="ECO:0000313" key="3">
    <source>
        <dbReference type="Proteomes" id="UP000235916"/>
    </source>
</evidence>
<sequence length="186" mass="20826">MKPVALLSLLLTFVPACMAQGFPTSAPSQINVIEELVHPVKIYQYQPPVDVGRAQLPAAPTPEAAVIRYLRAMASGDEEAAFAGWDSESVRMIEENEKRMGRNKAERLTQWAALFKGRAMQLQRKAEYRDLTFVEFTLTENGKVALTDSVAVTKTPNGYQLTMKPVESAVMQGWRNETKRVQRLVK</sequence>
<proteinExistence type="predicted"/>
<comment type="caution">
    <text evidence="2">The sequence shown here is derived from an EMBL/GenBank/DDBJ whole genome shotgun (WGS) entry which is preliminary data.</text>
</comment>
<evidence type="ECO:0000313" key="2">
    <source>
        <dbReference type="EMBL" id="PND38621.1"/>
    </source>
</evidence>
<gene>
    <name evidence="2" type="ORF">C1O66_14535</name>
</gene>
<keyword evidence="3" id="KW-1185">Reference proteome</keyword>
<dbReference type="AlphaFoldDB" id="A0A2N8KYV1"/>
<evidence type="ECO:0000256" key="1">
    <source>
        <dbReference type="SAM" id="SignalP"/>
    </source>
</evidence>
<dbReference type="SUPFAM" id="SSF54427">
    <property type="entry name" value="NTF2-like"/>
    <property type="match status" value="1"/>
</dbReference>
<dbReference type="Proteomes" id="UP000235916">
    <property type="component" value="Unassembled WGS sequence"/>
</dbReference>
<dbReference type="EMBL" id="POSP01000003">
    <property type="protein sequence ID" value="PND38621.1"/>
    <property type="molecule type" value="Genomic_DNA"/>
</dbReference>
<dbReference type="OrthoDB" id="9822629at2"/>
<dbReference type="InterPro" id="IPR032710">
    <property type="entry name" value="NTF2-like_dom_sf"/>
</dbReference>
<accession>A0A2N8KYV1</accession>
<feature type="signal peptide" evidence="1">
    <location>
        <begin position="1"/>
        <end position="19"/>
    </location>
</feature>
<name>A0A2N8KYV1_9BURK</name>
<dbReference type="RefSeq" id="WP_102768539.1">
    <property type="nucleotide sequence ID" value="NZ_POSP01000003.1"/>
</dbReference>
<protein>
    <submittedName>
        <fullName evidence="2">Uncharacterized protein</fullName>
    </submittedName>
</protein>
<keyword evidence="1" id="KW-0732">Signal</keyword>
<reference evidence="2 3" key="1">
    <citation type="submission" date="2018-01" db="EMBL/GenBank/DDBJ databases">
        <title>Draft genome sequence of Paucibacter aquatile CR182 isolated from freshwater of the Nakdong River.</title>
        <authorList>
            <person name="Choi A."/>
            <person name="Chung E.J."/>
        </authorList>
    </citation>
    <scope>NUCLEOTIDE SEQUENCE [LARGE SCALE GENOMIC DNA]</scope>
    <source>
        <strain evidence="2 3">CR182</strain>
    </source>
</reference>
<feature type="chain" id="PRO_5014608024" evidence="1">
    <location>
        <begin position="20"/>
        <end position="186"/>
    </location>
</feature>